<dbReference type="AlphaFoldDB" id="A0A1I0Q8J1"/>
<proteinExistence type="predicted"/>
<dbReference type="EMBL" id="FOIW01000003">
    <property type="protein sequence ID" value="SEW23306.1"/>
    <property type="molecule type" value="Genomic_DNA"/>
</dbReference>
<dbReference type="SUPFAM" id="SSF46785">
    <property type="entry name" value="Winged helix' DNA-binding domain"/>
    <property type="match status" value="1"/>
</dbReference>
<dbReference type="InterPro" id="IPR036390">
    <property type="entry name" value="WH_DNA-bd_sf"/>
</dbReference>
<dbReference type="OrthoDB" id="373466at2157"/>
<feature type="domain" description="Helix-turn-helix type 11" evidence="1">
    <location>
        <begin position="103"/>
        <end position="143"/>
    </location>
</feature>
<dbReference type="GeneID" id="33334951"/>
<dbReference type="RefSeq" id="WP_143597836.1">
    <property type="nucleotide sequence ID" value="NZ_CP015105.1"/>
</dbReference>
<evidence type="ECO:0000259" key="1">
    <source>
        <dbReference type="Pfam" id="PF08279"/>
    </source>
</evidence>
<accession>A0A1I0Q8J1</accession>
<evidence type="ECO:0000313" key="3">
    <source>
        <dbReference type="Proteomes" id="UP000182125"/>
    </source>
</evidence>
<dbReference type="InterPro" id="IPR036388">
    <property type="entry name" value="WH-like_DNA-bd_sf"/>
</dbReference>
<evidence type="ECO:0000313" key="2">
    <source>
        <dbReference type="EMBL" id="SEW23306.1"/>
    </source>
</evidence>
<reference evidence="2 3" key="1">
    <citation type="submission" date="2016-10" db="EMBL/GenBank/DDBJ databases">
        <authorList>
            <person name="de Groot N.N."/>
        </authorList>
    </citation>
    <scope>NUCLEOTIDE SEQUENCE [LARGE SCALE GENOMIC DNA]</scope>
    <source>
        <strain evidence="2 3">OGL-20</strain>
    </source>
</reference>
<organism evidence="2 3">
    <name type="scientific">Thermococcus thioreducens</name>
    <dbReference type="NCBI Taxonomy" id="277988"/>
    <lineage>
        <taxon>Archaea</taxon>
        <taxon>Methanobacteriati</taxon>
        <taxon>Methanobacteriota</taxon>
        <taxon>Thermococci</taxon>
        <taxon>Thermococcales</taxon>
        <taxon>Thermococcaceae</taxon>
        <taxon>Thermococcus</taxon>
    </lineage>
</organism>
<dbReference type="Pfam" id="PF08279">
    <property type="entry name" value="HTH_11"/>
    <property type="match status" value="1"/>
</dbReference>
<gene>
    <name evidence="2" type="ORF">SAMN05216170_2299</name>
</gene>
<dbReference type="InterPro" id="IPR013196">
    <property type="entry name" value="HTH_11"/>
</dbReference>
<sequence>MANGLALGRFEYISRLKAEAAEDGEAKYLDLALSLMEKAAQLEEEMEKVPGIYKEKKLEIALSAIEQYKQANELLIKAILVGESAEMALRKLERMLSARATLRTKIIAALYGETEPVGPSELAERFGISTQAVHQALQELDKLKVVEKDEKGRYSLRPGVMDEVFRLLWQSVAELKARGAI</sequence>
<dbReference type="Proteomes" id="UP000182125">
    <property type="component" value="Unassembled WGS sequence"/>
</dbReference>
<dbReference type="Gene3D" id="1.10.10.10">
    <property type="entry name" value="Winged helix-like DNA-binding domain superfamily/Winged helix DNA-binding domain"/>
    <property type="match status" value="1"/>
</dbReference>
<protein>
    <submittedName>
        <fullName evidence="2">HTH domain-containing protein</fullName>
    </submittedName>
</protein>
<name>A0A1I0Q8J1_9EURY</name>